<protein>
    <recommendedName>
        <fullName evidence="4">CASP-like protein</fullName>
    </recommendedName>
</protein>
<feature type="transmembrane region" description="Helical" evidence="1">
    <location>
        <begin position="150"/>
        <end position="181"/>
    </location>
</feature>
<name>A0ABR2XF65_9PEZI</name>
<accession>A0ABR2XF65</accession>
<feature type="transmembrane region" description="Helical" evidence="1">
    <location>
        <begin position="48"/>
        <end position="70"/>
    </location>
</feature>
<keyword evidence="1" id="KW-0472">Membrane</keyword>
<gene>
    <name evidence="2" type="ORF">SCAR479_10816</name>
</gene>
<proteinExistence type="predicted"/>
<comment type="caution">
    <text evidence="2">The sequence shown here is derived from an EMBL/GenBank/DDBJ whole genome shotgun (WGS) entry which is preliminary data.</text>
</comment>
<dbReference type="Proteomes" id="UP001465668">
    <property type="component" value="Unassembled WGS sequence"/>
</dbReference>
<keyword evidence="1" id="KW-0812">Transmembrane</keyword>
<reference evidence="2 3" key="1">
    <citation type="submission" date="2024-02" db="EMBL/GenBank/DDBJ databases">
        <title>First draft genome assembly of two strains of Seiridium cardinale.</title>
        <authorList>
            <person name="Emiliani G."/>
            <person name="Scali E."/>
        </authorList>
    </citation>
    <scope>NUCLEOTIDE SEQUENCE [LARGE SCALE GENOMIC DNA]</scope>
    <source>
        <strain evidence="2 3">BM-138-000479</strain>
    </source>
</reference>
<evidence type="ECO:0000313" key="2">
    <source>
        <dbReference type="EMBL" id="KAK9772443.1"/>
    </source>
</evidence>
<evidence type="ECO:0000256" key="1">
    <source>
        <dbReference type="SAM" id="Phobius"/>
    </source>
</evidence>
<feature type="transmembrane region" description="Helical" evidence="1">
    <location>
        <begin position="9"/>
        <end position="28"/>
    </location>
</feature>
<dbReference type="EMBL" id="JARVKM010000061">
    <property type="protein sequence ID" value="KAK9772443.1"/>
    <property type="molecule type" value="Genomic_DNA"/>
</dbReference>
<keyword evidence="1" id="KW-1133">Transmembrane helix</keyword>
<sequence length="195" mass="21768">MAQELAPRLLLTQILRTILIVFSVYSLINAHTYIGAFRSFSDVTASFAVAWTVVAWNIICVLAAAVHPYLQRFADRLPFPITVTVRGKTILSYGDSDEDGDGLMAPLAGKLVFAFVDVLLATLLVVFLSLSRDLEIECKELYCLGRMFHVHGWILNAWLTAAIVQYVLAAVQTSEALGIWYNRRYLKKRGQISLA</sequence>
<feature type="transmembrane region" description="Helical" evidence="1">
    <location>
        <begin position="111"/>
        <end position="130"/>
    </location>
</feature>
<evidence type="ECO:0000313" key="3">
    <source>
        <dbReference type="Proteomes" id="UP001465668"/>
    </source>
</evidence>
<keyword evidence="3" id="KW-1185">Reference proteome</keyword>
<evidence type="ECO:0008006" key="4">
    <source>
        <dbReference type="Google" id="ProtNLM"/>
    </source>
</evidence>
<organism evidence="2 3">
    <name type="scientific">Seiridium cardinale</name>
    <dbReference type="NCBI Taxonomy" id="138064"/>
    <lineage>
        <taxon>Eukaryota</taxon>
        <taxon>Fungi</taxon>
        <taxon>Dikarya</taxon>
        <taxon>Ascomycota</taxon>
        <taxon>Pezizomycotina</taxon>
        <taxon>Sordariomycetes</taxon>
        <taxon>Xylariomycetidae</taxon>
        <taxon>Amphisphaeriales</taxon>
        <taxon>Sporocadaceae</taxon>
        <taxon>Seiridium</taxon>
    </lineage>
</organism>